<evidence type="ECO:0000313" key="2">
    <source>
        <dbReference type="EMBL" id="HHM44526.1"/>
    </source>
</evidence>
<dbReference type="Pfam" id="PF00941">
    <property type="entry name" value="FAD_binding_5"/>
    <property type="match status" value="1"/>
</dbReference>
<comment type="caution">
    <text evidence="2">The sequence shown here is derived from an EMBL/GenBank/DDBJ whole genome shotgun (WGS) entry which is preliminary data.</text>
</comment>
<dbReference type="Gene3D" id="3.30.390.50">
    <property type="entry name" value="CO dehydrogenase flavoprotein, C-terminal domain"/>
    <property type="match status" value="1"/>
</dbReference>
<dbReference type="PANTHER" id="PTHR42659:SF9">
    <property type="entry name" value="XANTHINE DEHYDROGENASE FAD-BINDING SUBUNIT XDHB-RELATED"/>
    <property type="match status" value="1"/>
</dbReference>
<dbReference type="InterPro" id="IPR016169">
    <property type="entry name" value="FAD-bd_PCMH_sub2"/>
</dbReference>
<dbReference type="InterPro" id="IPR036683">
    <property type="entry name" value="CO_DH_flav_C_dom_sf"/>
</dbReference>
<dbReference type="PROSITE" id="PS51387">
    <property type="entry name" value="FAD_PCMH"/>
    <property type="match status" value="1"/>
</dbReference>
<dbReference type="AlphaFoldDB" id="A0A7J3VU90"/>
<feature type="non-terminal residue" evidence="2">
    <location>
        <position position="1"/>
    </location>
</feature>
<dbReference type="Gene3D" id="3.30.465.10">
    <property type="match status" value="1"/>
</dbReference>
<dbReference type="PANTHER" id="PTHR42659">
    <property type="entry name" value="XANTHINE DEHYDROGENASE SUBUNIT C-RELATED"/>
    <property type="match status" value="1"/>
</dbReference>
<feature type="domain" description="FAD-binding PCMH-type" evidence="1">
    <location>
        <begin position="1"/>
        <end position="170"/>
    </location>
</feature>
<evidence type="ECO:0000259" key="1">
    <source>
        <dbReference type="PROSITE" id="PS51387"/>
    </source>
</evidence>
<dbReference type="GO" id="GO:0016491">
    <property type="term" value="F:oxidoreductase activity"/>
    <property type="evidence" value="ECO:0007669"/>
    <property type="project" value="InterPro"/>
</dbReference>
<accession>A0A7J3VU90</accession>
<reference evidence="2" key="1">
    <citation type="journal article" date="2020" name="mSystems">
        <title>Genome- and Community-Level Interaction Insights into Carbon Utilization and Element Cycling Functions of Hydrothermarchaeota in Hydrothermal Sediment.</title>
        <authorList>
            <person name="Zhou Z."/>
            <person name="Liu Y."/>
            <person name="Xu W."/>
            <person name="Pan J."/>
            <person name="Luo Z.H."/>
            <person name="Li M."/>
        </authorList>
    </citation>
    <scope>NUCLEOTIDE SEQUENCE [LARGE SCALE GENOMIC DNA]</scope>
    <source>
        <strain evidence="2">SpSt-1074</strain>
    </source>
</reference>
<dbReference type="SMART" id="SM01092">
    <property type="entry name" value="CO_deh_flav_C"/>
    <property type="match status" value="1"/>
</dbReference>
<sequence>VKKIPELRGIRLGSEGWLVVGAASTLDEVAENKLVKAAFPVLAEACGAVATQQIRSVATVGGNLLQRPWCWYFRHPFFDCFKKGGRLCYAVAGEHQHHFSVMNLGVCIAGHPSDLTPAVMALDGVIELASNEGRRKTPATELYLDGRSQTDTILDSADLLVGVHLPPPRRPNGMAFVKLRMRGTWDFSMANAAAVLEFEGPACARARVAMGGLSPYPFRLRGLESCLEGERLADEGLLYRLAKQAFQDAKTLPLTREKKQMGVAVLFEALCRAAGLAVR</sequence>
<dbReference type="InterPro" id="IPR016166">
    <property type="entry name" value="FAD-bd_PCMH"/>
</dbReference>
<dbReference type="InterPro" id="IPR051312">
    <property type="entry name" value="Diverse_Substr_Oxidored"/>
</dbReference>
<proteinExistence type="predicted"/>
<dbReference type="InterPro" id="IPR036318">
    <property type="entry name" value="FAD-bd_PCMH-like_sf"/>
</dbReference>
<dbReference type="InterPro" id="IPR002346">
    <property type="entry name" value="Mopterin_DH_FAD-bd"/>
</dbReference>
<dbReference type="GO" id="GO:0071949">
    <property type="term" value="F:FAD binding"/>
    <property type="evidence" value="ECO:0007669"/>
    <property type="project" value="InterPro"/>
</dbReference>
<protein>
    <recommendedName>
        <fullName evidence="1">FAD-binding PCMH-type domain-containing protein</fullName>
    </recommendedName>
</protein>
<dbReference type="SUPFAM" id="SSF56176">
    <property type="entry name" value="FAD-binding/transporter-associated domain-like"/>
    <property type="match status" value="1"/>
</dbReference>
<dbReference type="EMBL" id="DRXH01000154">
    <property type="protein sequence ID" value="HHM44526.1"/>
    <property type="molecule type" value="Genomic_DNA"/>
</dbReference>
<name>A0A7J3VU90_CALS0</name>
<gene>
    <name evidence="2" type="ORF">ENM31_04445</name>
</gene>
<organism evidence="2">
    <name type="scientific">Caldiarchaeum subterraneum</name>
    <dbReference type="NCBI Taxonomy" id="311458"/>
    <lineage>
        <taxon>Archaea</taxon>
        <taxon>Nitrososphaerota</taxon>
        <taxon>Candidatus Caldarchaeales</taxon>
        <taxon>Candidatus Caldarchaeaceae</taxon>
        <taxon>Candidatus Caldarchaeum</taxon>
    </lineage>
</organism>
<dbReference type="Pfam" id="PF03450">
    <property type="entry name" value="CO_deh_flav_C"/>
    <property type="match status" value="1"/>
</dbReference>
<dbReference type="SUPFAM" id="SSF55447">
    <property type="entry name" value="CO dehydrogenase flavoprotein C-terminal domain-like"/>
    <property type="match status" value="1"/>
</dbReference>
<dbReference type="InterPro" id="IPR005107">
    <property type="entry name" value="CO_DH_flav_C"/>
</dbReference>